<evidence type="ECO:0000313" key="4">
    <source>
        <dbReference type="Proteomes" id="UP001549146"/>
    </source>
</evidence>
<dbReference type="EMBL" id="JBEPMO010000006">
    <property type="protein sequence ID" value="MET3731803.1"/>
    <property type="molecule type" value="Genomic_DNA"/>
</dbReference>
<name>A0ABV2LTA1_9FLAO</name>
<keyword evidence="1" id="KW-0732">Signal</keyword>
<dbReference type="RefSeq" id="WP_354508412.1">
    <property type="nucleotide sequence ID" value="NZ_JBEPMO010000006.1"/>
</dbReference>
<feature type="domain" description="Secretion system C-terminal sorting" evidence="2">
    <location>
        <begin position="89"/>
        <end position="155"/>
    </location>
</feature>
<dbReference type="Pfam" id="PF18962">
    <property type="entry name" value="Por_Secre_tail"/>
    <property type="match status" value="1"/>
</dbReference>
<evidence type="ECO:0000313" key="3">
    <source>
        <dbReference type="EMBL" id="MET3731803.1"/>
    </source>
</evidence>
<gene>
    <name evidence="3" type="ORF">ABID46_001384</name>
</gene>
<dbReference type="InterPro" id="IPR026444">
    <property type="entry name" value="Secre_tail"/>
</dbReference>
<proteinExistence type="predicted"/>
<protein>
    <recommendedName>
        <fullName evidence="2">Secretion system C-terminal sorting domain-containing protein</fullName>
    </recommendedName>
</protein>
<keyword evidence="4" id="KW-1185">Reference proteome</keyword>
<sequence>MFNFYHYFYLEKLKNQKYEKHLLCSSFHGIFFFDGSIGDLIKIHPATYDLEFGGYKLLGFSTDNWLTFYDENNNILKTYDASLTQEIRIYPNPTKDIQHIDSKSEVAKIQIYNLQGKKFLETSNESKVSIKNFSMGTYIAMVELANGQVFQKKLIKH</sequence>
<dbReference type="NCBIfam" id="TIGR04183">
    <property type="entry name" value="Por_Secre_tail"/>
    <property type="match status" value="1"/>
</dbReference>
<organism evidence="3 4">
    <name type="scientific">Moheibacter stercoris</name>
    <dbReference type="NCBI Taxonomy" id="1628251"/>
    <lineage>
        <taxon>Bacteria</taxon>
        <taxon>Pseudomonadati</taxon>
        <taxon>Bacteroidota</taxon>
        <taxon>Flavobacteriia</taxon>
        <taxon>Flavobacteriales</taxon>
        <taxon>Weeksellaceae</taxon>
        <taxon>Moheibacter</taxon>
    </lineage>
</organism>
<accession>A0ABV2LTA1</accession>
<evidence type="ECO:0000256" key="1">
    <source>
        <dbReference type="ARBA" id="ARBA00022729"/>
    </source>
</evidence>
<evidence type="ECO:0000259" key="2">
    <source>
        <dbReference type="Pfam" id="PF18962"/>
    </source>
</evidence>
<reference evidence="3 4" key="1">
    <citation type="submission" date="2024-06" db="EMBL/GenBank/DDBJ databases">
        <title>Genomic Encyclopedia of Type Strains, Phase IV (KMG-IV): sequencing the most valuable type-strain genomes for metagenomic binning, comparative biology and taxonomic classification.</title>
        <authorList>
            <person name="Goeker M."/>
        </authorList>
    </citation>
    <scope>NUCLEOTIDE SEQUENCE [LARGE SCALE GENOMIC DNA]</scope>
    <source>
        <strain evidence="3 4">DSM 29388</strain>
    </source>
</reference>
<dbReference type="Proteomes" id="UP001549146">
    <property type="component" value="Unassembled WGS sequence"/>
</dbReference>
<comment type="caution">
    <text evidence="3">The sequence shown here is derived from an EMBL/GenBank/DDBJ whole genome shotgun (WGS) entry which is preliminary data.</text>
</comment>